<proteinExistence type="predicted"/>
<dbReference type="OrthoDB" id="6079986at2"/>
<reference evidence="1 2" key="1">
    <citation type="submission" date="2017-10" db="EMBL/GenBank/DDBJ databases">
        <authorList>
            <person name="Banno H."/>
            <person name="Chua N.-H."/>
        </authorList>
    </citation>
    <scope>NUCLEOTIDE SEQUENCE [LARGE SCALE GENOMIC DNA]</scope>
    <source>
        <strain evidence="1 2">YW11</strain>
    </source>
</reference>
<sequence length="118" mass="12899">MPIPLSLFPPNAIGDVARIVRSDYTRLPVDRYQHRPSGVVGGVEGTARQRTFRQVLEALADHFGGDQIPVDFALEDGRRVYLDRGCVKMADTAGHLEIPTAEWPSRAGSSPQTVPCPC</sequence>
<keyword evidence="2" id="KW-1185">Reference proteome</keyword>
<dbReference type="EMBL" id="PDNU01000047">
    <property type="protein sequence ID" value="PHK93434.1"/>
    <property type="molecule type" value="Genomic_DNA"/>
</dbReference>
<dbReference type="AlphaFoldDB" id="A0A2C7A8R5"/>
<accession>A0A2C7A8R5</accession>
<protein>
    <submittedName>
        <fullName evidence="1">Uncharacterized protein</fullName>
    </submittedName>
</protein>
<dbReference type="RefSeq" id="WP_099097042.1">
    <property type="nucleotide sequence ID" value="NZ_PDNU01000047.1"/>
</dbReference>
<evidence type="ECO:0000313" key="2">
    <source>
        <dbReference type="Proteomes" id="UP000223527"/>
    </source>
</evidence>
<gene>
    <name evidence="1" type="ORF">CR162_18715</name>
</gene>
<organism evidence="1 2">
    <name type="scientific">Teichococcus rhizosphaerae</name>
    <dbReference type="NCBI Taxonomy" id="1335062"/>
    <lineage>
        <taxon>Bacteria</taxon>
        <taxon>Pseudomonadati</taxon>
        <taxon>Pseudomonadota</taxon>
        <taxon>Alphaproteobacteria</taxon>
        <taxon>Acetobacterales</taxon>
        <taxon>Roseomonadaceae</taxon>
        <taxon>Roseomonas</taxon>
    </lineage>
</organism>
<name>A0A2C7A8R5_9PROT</name>
<evidence type="ECO:0000313" key="1">
    <source>
        <dbReference type="EMBL" id="PHK93434.1"/>
    </source>
</evidence>
<dbReference type="Proteomes" id="UP000223527">
    <property type="component" value="Unassembled WGS sequence"/>
</dbReference>
<comment type="caution">
    <text evidence="1">The sequence shown here is derived from an EMBL/GenBank/DDBJ whole genome shotgun (WGS) entry which is preliminary data.</text>
</comment>